<evidence type="ECO:0000256" key="1">
    <source>
        <dbReference type="ARBA" id="ARBA00004170"/>
    </source>
</evidence>
<feature type="chain" id="PRO_5020847161" description="Gamma-soluble NSF attachment protein" evidence="9">
    <location>
        <begin position="18"/>
        <end position="418"/>
    </location>
</feature>
<protein>
    <recommendedName>
        <fullName evidence="7">Gamma-soluble NSF attachment protein</fullName>
    </recommendedName>
    <alternativeName>
        <fullName evidence="8">N-ethylmaleimide-sensitive factor attachment protein gamma</fullName>
    </alternativeName>
</protein>
<dbReference type="GO" id="GO:0019905">
    <property type="term" value="F:syntaxin binding"/>
    <property type="evidence" value="ECO:0007669"/>
    <property type="project" value="TreeGrafter"/>
</dbReference>
<organism evidence="10 11">
    <name type="scientific">Thamnocephalis sphaerospora</name>
    <dbReference type="NCBI Taxonomy" id="78915"/>
    <lineage>
        <taxon>Eukaryota</taxon>
        <taxon>Fungi</taxon>
        <taxon>Fungi incertae sedis</taxon>
        <taxon>Zoopagomycota</taxon>
        <taxon>Zoopagomycotina</taxon>
        <taxon>Zoopagomycetes</taxon>
        <taxon>Zoopagales</taxon>
        <taxon>Sigmoideomycetaceae</taxon>
        <taxon>Thamnocephalis</taxon>
    </lineage>
</organism>
<evidence type="ECO:0000256" key="5">
    <source>
        <dbReference type="ARBA" id="ARBA00022927"/>
    </source>
</evidence>
<feature type="signal peptide" evidence="9">
    <location>
        <begin position="1"/>
        <end position="17"/>
    </location>
</feature>
<dbReference type="GO" id="GO:0031201">
    <property type="term" value="C:SNARE complex"/>
    <property type="evidence" value="ECO:0007669"/>
    <property type="project" value="TreeGrafter"/>
</dbReference>
<gene>
    <name evidence="10" type="ORF">THASP1DRAFT_30021</name>
</gene>
<evidence type="ECO:0000256" key="3">
    <source>
        <dbReference type="ARBA" id="ARBA00022448"/>
    </source>
</evidence>
<accession>A0A4P9XQ76</accession>
<dbReference type="STRING" id="78915.A0A4P9XQ76"/>
<dbReference type="Proteomes" id="UP000271241">
    <property type="component" value="Unassembled WGS sequence"/>
</dbReference>
<dbReference type="InterPro" id="IPR000744">
    <property type="entry name" value="NSF_attach"/>
</dbReference>
<dbReference type="OrthoDB" id="9984275at2759"/>
<dbReference type="AlphaFoldDB" id="A0A4P9XQ76"/>
<comment type="subcellular location">
    <subcellularLocation>
        <location evidence="1">Membrane</location>
        <topology evidence="1">Peripheral membrane protein</topology>
    </subcellularLocation>
</comment>
<evidence type="ECO:0000256" key="8">
    <source>
        <dbReference type="ARBA" id="ARBA00042485"/>
    </source>
</evidence>
<keyword evidence="3" id="KW-0813">Transport</keyword>
<keyword evidence="6" id="KW-0472">Membrane</keyword>
<evidence type="ECO:0000313" key="10">
    <source>
        <dbReference type="EMBL" id="RKP08176.1"/>
    </source>
</evidence>
<comment type="similarity">
    <text evidence="2">Belongs to the SNAP family.</text>
</comment>
<evidence type="ECO:0000256" key="7">
    <source>
        <dbReference type="ARBA" id="ARBA00040047"/>
    </source>
</evidence>
<dbReference type="SUPFAM" id="SSF48452">
    <property type="entry name" value="TPR-like"/>
    <property type="match status" value="1"/>
</dbReference>
<dbReference type="GO" id="GO:0006886">
    <property type="term" value="P:intracellular protein transport"/>
    <property type="evidence" value="ECO:0007669"/>
    <property type="project" value="InterPro"/>
</dbReference>
<keyword evidence="11" id="KW-1185">Reference proteome</keyword>
<evidence type="ECO:0000256" key="9">
    <source>
        <dbReference type="SAM" id="SignalP"/>
    </source>
</evidence>
<dbReference type="GO" id="GO:0016192">
    <property type="term" value="P:vesicle-mediated transport"/>
    <property type="evidence" value="ECO:0007669"/>
    <property type="project" value="UniProtKB-KW"/>
</dbReference>
<dbReference type="Gene3D" id="1.25.40.10">
    <property type="entry name" value="Tetratricopeptide repeat domain"/>
    <property type="match status" value="1"/>
</dbReference>
<dbReference type="PANTHER" id="PTHR13768">
    <property type="entry name" value="SOLUBLE NSF ATTACHMENT PROTEIN SNAP"/>
    <property type="match status" value="1"/>
</dbReference>
<evidence type="ECO:0000256" key="2">
    <source>
        <dbReference type="ARBA" id="ARBA00010050"/>
    </source>
</evidence>
<dbReference type="GO" id="GO:0005483">
    <property type="term" value="F:soluble NSF attachment protein activity"/>
    <property type="evidence" value="ECO:0007669"/>
    <property type="project" value="TreeGrafter"/>
</dbReference>
<proteinExistence type="inferred from homology"/>
<dbReference type="EMBL" id="KZ992629">
    <property type="protein sequence ID" value="RKP08176.1"/>
    <property type="molecule type" value="Genomic_DNA"/>
</dbReference>
<keyword evidence="4" id="KW-0931">ER-Golgi transport</keyword>
<evidence type="ECO:0000256" key="4">
    <source>
        <dbReference type="ARBA" id="ARBA00022892"/>
    </source>
</evidence>
<dbReference type="GO" id="GO:0005774">
    <property type="term" value="C:vacuolar membrane"/>
    <property type="evidence" value="ECO:0007669"/>
    <property type="project" value="TreeGrafter"/>
</dbReference>
<sequence>MLTFLLLLAALAYFSQRTNPTLEHFRAHLTALGRDRLPDGTPPAQAGVSASTRTASGAATKVGRFFQRLATATTPAPDIVYESYQVCSIATVRYVTGAEATYLGWFGSWWLLSEVRVKGSGAATLVGRGSNDRSDDELDKAEELKQTAVTLKGERAYVRAARAYEAAGKAFSQVASTSKSDAQLAAHEAGGCYEEAYRCFRQAPDGSRMADHQAQSLEHAVNCFLRCGTSGESRAAGLLCKLAELECAQVSSEEERAGASPGGLRAAQIYQRAAHLYEQAGDGRHVYTKLREAETAARFGHYTHGVHAYDQAMDVLRHREMDRLVLPQYLFAAGLCWMAVGAWGRLDGHIAKAIDMLPTFEGSPQCVLLQTLYECAVVGEADRFNATRATFAARTHLEPWQLRALNAAAATVDIEELR</sequence>
<reference evidence="11" key="1">
    <citation type="journal article" date="2018" name="Nat. Microbiol.">
        <title>Leveraging single-cell genomics to expand the fungal tree of life.</title>
        <authorList>
            <person name="Ahrendt S.R."/>
            <person name="Quandt C.A."/>
            <person name="Ciobanu D."/>
            <person name="Clum A."/>
            <person name="Salamov A."/>
            <person name="Andreopoulos B."/>
            <person name="Cheng J.F."/>
            <person name="Woyke T."/>
            <person name="Pelin A."/>
            <person name="Henrissat B."/>
            <person name="Reynolds N.K."/>
            <person name="Benny G.L."/>
            <person name="Smith M.E."/>
            <person name="James T.Y."/>
            <person name="Grigoriev I.V."/>
        </authorList>
    </citation>
    <scope>NUCLEOTIDE SEQUENCE [LARGE SCALE GENOMIC DNA]</scope>
    <source>
        <strain evidence="11">RSA 1356</strain>
    </source>
</reference>
<dbReference type="Pfam" id="PF14938">
    <property type="entry name" value="SNAP"/>
    <property type="match status" value="1"/>
</dbReference>
<dbReference type="InterPro" id="IPR011990">
    <property type="entry name" value="TPR-like_helical_dom_sf"/>
</dbReference>
<keyword evidence="9" id="KW-0732">Signal</keyword>
<name>A0A4P9XQ76_9FUNG</name>
<keyword evidence="5" id="KW-0653">Protein transport</keyword>
<evidence type="ECO:0000313" key="11">
    <source>
        <dbReference type="Proteomes" id="UP000271241"/>
    </source>
</evidence>
<dbReference type="PANTHER" id="PTHR13768:SF2">
    <property type="entry name" value="GAMMA-SOLUBLE NSF ATTACHMENT PROTEIN"/>
    <property type="match status" value="1"/>
</dbReference>
<evidence type="ECO:0000256" key="6">
    <source>
        <dbReference type="ARBA" id="ARBA00023136"/>
    </source>
</evidence>